<evidence type="ECO:0000256" key="5">
    <source>
        <dbReference type="SAM" id="Phobius"/>
    </source>
</evidence>
<dbReference type="KEGG" id="pht:BLM14_17940"/>
<evidence type="ECO:0008006" key="8">
    <source>
        <dbReference type="Google" id="ProtNLM"/>
    </source>
</evidence>
<evidence type="ECO:0000313" key="7">
    <source>
        <dbReference type="Proteomes" id="UP000232163"/>
    </source>
</evidence>
<dbReference type="PANTHER" id="PTHR43847">
    <property type="entry name" value="BLL3993 PROTEIN"/>
    <property type="match status" value="1"/>
</dbReference>
<dbReference type="OrthoDB" id="7203053at2"/>
<dbReference type="GO" id="GO:0012505">
    <property type="term" value="C:endomembrane system"/>
    <property type="evidence" value="ECO:0007669"/>
    <property type="project" value="UniProtKB-SubCell"/>
</dbReference>
<feature type="transmembrane region" description="Helical" evidence="5">
    <location>
        <begin position="12"/>
        <end position="30"/>
    </location>
</feature>
<evidence type="ECO:0000256" key="1">
    <source>
        <dbReference type="ARBA" id="ARBA00004127"/>
    </source>
</evidence>
<accession>A0A2N9VUD4</accession>
<comment type="caution">
    <text evidence="6">The sequence shown here is derived from an EMBL/GenBank/DDBJ whole genome shotgun (WGS) entry which is preliminary data.</text>
</comment>
<feature type="transmembrane region" description="Helical" evidence="5">
    <location>
        <begin position="79"/>
        <end position="97"/>
    </location>
</feature>
<feature type="transmembrane region" description="Helical" evidence="5">
    <location>
        <begin position="109"/>
        <end position="130"/>
    </location>
</feature>
<dbReference type="Pfam" id="PF04191">
    <property type="entry name" value="PEMT"/>
    <property type="match status" value="1"/>
</dbReference>
<proteinExistence type="predicted"/>
<dbReference type="InterPro" id="IPR007318">
    <property type="entry name" value="Phopholipid_MeTrfase"/>
</dbReference>
<dbReference type="InterPro" id="IPR052527">
    <property type="entry name" value="Metal_cation-efflux_comp"/>
</dbReference>
<evidence type="ECO:0000256" key="3">
    <source>
        <dbReference type="ARBA" id="ARBA00022989"/>
    </source>
</evidence>
<evidence type="ECO:0000256" key="4">
    <source>
        <dbReference type="ARBA" id="ARBA00023136"/>
    </source>
</evidence>
<keyword evidence="4 5" id="KW-0472">Membrane</keyword>
<dbReference type="PANTHER" id="PTHR43847:SF1">
    <property type="entry name" value="BLL3993 PROTEIN"/>
    <property type="match status" value="1"/>
</dbReference>
<protein>
    <recommendedName>
        <fullName evidence="8">Isoprenylcysteine carboxyl methyltransferase</fullName>
    </recommendedName>
</protein>
<dbReference type="EMBL" id="MZMT01000049">
    <property type="protein sequence ID" value="PIO43102.1"/>
    <property type="molecule type" value="Genomic_DNA"/>
</dbReference>
<evidence type="ECO:0000256" key="2">
    <source>
        <dbReference type="ARBA" id="ARBA00022692"/>
    </source>
</evidence>
<keyword evidence="2 5" id="KW-0812">Transmembrane</keyword>
<organism evidence="6 7">
    <name type="scientific">Phyllobacterium zundukense</name>
    <dbReference type="NCBI Taxonomy" id="1867719"/>
    <lineage>
        <taxon>Bacteria</taxon>
        <taxon>Pseudomonadati</taxon>
        <taxon>Pseudomonadota</taxon>
        <taxon>Alphaproteobacteria</taxon>
        <taxon>Hyphomicrobiales</taxon>
        <taxon>Phyllobacteriaceae</taxon>
        <taxon>Phyllobacterium</taxon>
    </lineage>
</organism>
<comment type="subcellular location">
    <subcellularLocation>
        <location evidence="1">Endomembrane system</location>
        <topology evidence="1">Multi-pass membrane protein</topology>
    </subcellularLocation>
</comment>
<feature type="transmembrane region" description="Helical" evidence="5">
    <location>
        <begin position="36"/>
        <end position="54"/>
    </location>
</feature>
<dbReference type="AlphaFoldDB" id="A0A2N9VUD4"/>
<evidence type="ECO:0000313" key="6">
    <source>
        <dbReference type="EMBL" id="PIO43102.1"/>
    </source>
</evidence>
<sequence length="225" mass="24905">MEGLRKSAREGNAKTLLILGLLIHVPAWTLYFWQGWLYLVIFGICALVITRYFLKHDPALIASRLKAGPGAEREKSQKWIQGAASIIGCVMFVVPGIERHFTGLPLPVWLVIFAEFLVIVGFWIMFLAFCENGHASSIIEVKSGQKVISSGPYAWVRHPMYSGAVVLFLATPLALGSLWALPLAVVLSAVIAVRLLEEERYLKANLPGYEGYCGKVKSHLIPGVW</sequence>
<dbReference type="Gene3D" id="1.20.120.1630">
    <property type="match status" value="1"/>
</dbReference>
<dbReference type="Proteomes" id="UP000232163">
    <property type="component" value="Unassembled WGS sequence"/>
</dbReference>
<gene>
    <name evidence="6" type="ORF">B5P45_20145</name>
</gene>
<reference evidence="7" key="1">
    <citation type="journal article" date="2017" name="Int J Environ Stud">
        <title>Does the Miocene-Pliocene relict legume Oxytropis triphylla form nitrogen-fixing nodules with a combination of bacterial strains?</title>
        <authorList>
            <person name="Safronova V."/>
            <person name="Belimov A."/>
            <person name="Sazanova A."/>
            <person name="Kuznetsova I."/>
            <person name="Popova J."/>
            <person name="Andronov E."/>
            <person name="Verkhozina A."/>
            <person name="Tikhonovich I."/>
        </authorList>
    </citation>
    <scope>NUCLEOTIDE SEQUENCE [LARGE SCALE GENOMIC DNA]</scope>
    <source>
        <strain evidence="7">Tri-38</strain>
    </source>
</reference>
<keyword evidence="3 5" id="KW-1133">Transmembrane helix</keyword>
<name>A0A2N9VUD4_9HYPH</name>
<keyword evidence="7" id="KW-1185">Reference proteome</keyword>